<dbReference type="GeneID" id="14550726"/>
<dbReference type="InterPro" id="IPR024705">
    <property type="entry name" value="Ssp411"/>
</dbReference>
<dbReference type="InterPro" id="IPR008928">
    <property type="entry name" value="6-hairpin_glycosidase_sf"/>
</dbReference>
<dbReference type="SUPFAM" id="SSF48208">
    <property type="entry name" value="Six-hairpin glycosidases"/>
    <property type="match status" value="1"/>
</dbReference>
<accession>A0A0U3FY45</accession>
<dbReference type="Gene3D" id="3.40.30.10">
    <property type="entry name" value="Glutaredoxin"/>
    <property type="match status" value="1"/>
</dbReference>
<name>A0A0U3FY45_9CREN</name>
<dbReference type="CDD" id="cd02955">
    <property type="entry name" value="SSP411"/>
    <property type="match status" value="1"/>
</dbReference>
<evidence type="ECO:0000259" key="1">
    <source>
        <dbReference type="PROSITE" id="PS51352"/>
    </source>
</evidence>
<dbReference type="OrthoDB" id="28016at2157"/>
<organism evidence="3 4">
    <name type="scientific">Sulfolobus acidocaldarius</name>
    <dbReference type="NCBI Taxonomy" id="2285"/>
    <lineage>
        <taxon>Archaea</taxon>
        <taxon>Thermoproteota</taxon>
        <taxon>Thermoprotei</taxon>
        <taxon>Sulfolobales</taxon>
        <taxon>Sulfolobaceae</taxon>
        <taxon>Sulfolobus</taxon>
    </lineage>
</organism>
<dbReference type="RefSeq" id="WP_011277118.1">
    <property type="nucleotide sequence ID" value="NZ_BHWZ01000001.1"/>
</dbReference>
<dbReference type="InterPro" id="IPR013766">
    <property type="entry name" value="Thioredoxin_domain"/>
</dbReference>
<dbReference type="SUPFAM" id="SSF52833">
    <property type="entry name" value="Thioredoxin-like"/>
    <property type="match status" value="1"/>
</dbReference>
<dbReference type="GO" id="GO:0005975">
    <property type="term" value="P:carbohydrate metabolic process"/>
    <property type="evidence" value="ECO:0007669"/>
    <property type="project" value="InterPro"/>
</dbReference>
<dbReference type="PANTHER" id="PTHR42899:SF1">
    <property type="entry name" value="SPERMATOGENESIS-ASSOCIATED PROTEIN 20"/>
    <property type="match status" value="1"/>
</dbReference>
<dbReference type="Proteomes" id="UP000065473">
    <property type="component" value="Chromosome"/>
</dbReference>
<dbReference type="InterPro" id="IPR036249">
    <property type="entry name" value="Thioredoxin-like_sf"/>
</dbReference>
<dbReference type="PIRSF" id="PIRSF006402">
    <property type="entry name" value="UCP006402_thioredoxin"/>
    <property type="match status" value="1"/>
</dbReference>
<dbReference type="EMBL" id="CP013694">
    <property type="protein sequence ID" value="ALU29419.1"/>
    <property type="molecule type" value="Genomic_DNA"/>
</dbReference>
<dbReference type="PROSITE" id="PS51352">
    <property type="entry name" value="THIOREDOXIN_2"/>
    <property type="match status" value="1"/>
</dbReference>
<evidence type="ECO:0000313" key="4">
    <source>
        <dbReference type="Proteomes" id="UP000060043"/>
    </source>
</evidence>
<dbReference type="EMBL" id="CP013695">
    <property type="protein sequence ID" value="ALU32147.1"/>
    <property type="molecule type" value="Genomic_DNA"/>
</dbReference>
<gene>
    <name evidence="2" type="ORF">ATY89_05295</name>
    <name evidence="3" type="ORF">ATZ20_08315</name>
</gene>
<dbReference type="Proteomes" id="UP000060043">
    <property type="component" value="Chromosome"/>
</dbReference>
<dbReference type="AlphaFoldDB" id="A0A0U3FY45"/>
<dbReference type="PaxDb" id="1435377-SUSAZ_01000"/>
<protein>
    <submittedName>
        <fullName evidence="3">Thioredoxin</fullName>
    </submittedName>
</protein>
<sequence>MNRLGNVSSAFLKLSSESPIDWFPWSDEAFDKAKKEDKPVLVDVGASWCHWCHVMDETTYEDKEVIDLINKNFVAIKVDRDEMPDLDRRLQLAVSSITGESGWPLTVFMTPDGKVFFGGTYFPPEDSYGRVGFKRLLNEIIRLWKNERDKIFQTANSLHSSLQNLGYQKVEAQWDQVESIVSYIASNFDFQNGGLLGSMKFPHPTIDQLLIAYSFYTKSDTEAKLSMFTLKKMYYGGIFDQVGGGFHRYTVDNEWYVPHFEKLLIDNAELLISYTQAYMQSEDIEILDAMNMTVNFILRELSTVDGFSNSVDADSEGVEGFYYTWTLKEFQEALGGEDINFWIRFFNVDTGKEVEGRKVLRRNYDLRELSKRFKDPIGKLNDVRERLRVYREERRKYPFIDTNVYTHSNCRTAEALTLAYPITGKGLNEALKVIDMINTKITRRLTGGKDGLPEDYASALLALLSAYEVTGKMKYRDLALRIGRELKEMDYNYPIDSPNESNASLANKGLLKLSLLDESFKFTPNSYSIDSPYIAGVTFNSMAFEKGLAHIVVVDEKDGKAKDLHLSALKIYHPFKVVELVSEDSIDMLPSFIKSMVNYNKGSSRVYVCIGNTCNLPVDSSEKIRLLLGGKT</sequence>
<evidence type="ECO:0000313" key="2">
    <source>
        <dbReference type="EMBL" id="ALU29419.1"/>
    </source>
</evidence>
<dbReference type="STRING" id="1435377.SUSAZ_01000"/>
<dbReference type="PANTHER" id="PTHR42899">
    <property type="entry name" value="SPERMATOGENESIS-ASSOCIATED PROTEIN 20"/>
    <property type="match status" value="1"/>
</dbReference>
<reference evidence="4 5" key="1">
    <citation type="submission" date="2015-12" db="EMBL/GenBank/DDBJ databases">
        <title>A stable core within a dynamic pangenome in Sulfolobus acidocaldarius.</title>
        <authorList>
            <person name="Anderson R."/>
            <person name="Kouris A."/>
            <person name="Seward C."/>
            <person name="Campbell K."/>
            <person name="Whitaker R."/>
        </authorList>
    </citation>
    <scope>NUCLEOTIDE SEQUENCE [LARGE SCALE GENOMIC DNA]</scope>
    <source>
        <strain evidence="2 5">GG12-C01-09</strain>
        <strain evidence="3 4">NG05B_CO5_07</strain>
    </source>
</reference>
<evidence type="ECO:0000313" key="5">
    <source>
        <dbReference type="Proteomes" id="UP000065473"/>
    </source>
</evidence>
<feature type="domain" description="Thioredoxin" evidence="1">
    <location>
        <begin position="12"/>
        <end position="142"/>
    </location>
</feature>
<evidence type="ECO:0000313" key="3">
    <source>
        <dbReference type="EMBL" id="ALU32147.1"/>
    </source>
</evidence>
<proteinExistence type="predicted"/>
<dbReference type="Pfam" id="PF03190">
    <property type="entry name" value="Thioredox_DsbH"/>
    <property type="match status" value="1"/>
</dbReference>
<dbReference type="InterPro" id="IPR004879">
    <property type="entry name" value="Ssp411-like_TRX"/>
</dbReference>
<dbReference type="OMA" id="DVGAVWC"/>